<dbReference type="InterPro" id="IPR042095">
    <property type="entry name" value="SUMF_sf"/>
</dbReference>
<dbReference type="InterPro" id="IPR007527">
    <property type="entry name" value="Znf_SWIM"/>
</dbReference>
<organism evidence="4 5">
    <name type="scientific">Stylophora pistillata</name>
    <name type="common">Smooth cauliflower coral</name>
    <dbReference type="NCBI Taxonomy" id="50429"/>
    <lineage>
        <taxon>Eukaryota</taxon>
        <taxon>Metazoa</taxon>
        <taxon>Cnidaria</taxon>
        <taxon>Anthozoa</taxon>
        <taxon>Hexacorallia</taxon>
        <taxon>Scleractinia</taxon>
        <taxon>Astrocoeniina</taxon>
        <taxon>Pocilloporidae</taxon>
        <taxon>Stylophora</taxon>
    </lineage>
</organism>
<dbReference type="InterPro" id="IPR051043">
    <property type="entry name" value="Sulfatase_Mod_Factor_Kinase"/>
</dbReference>
<proteinExistence type="inferred from homology"/>
<comment type="similarity">
    <text evidence="1">Belongs to the sulfatase-modifying factor family.</text>
</comment>
<dbReference type="InterPro" id="IPR016187">
    <property type="entry name" value="CTDL_fold"/>
</dbReference>
<feature type="domain" description="SWIM-type" evidence="3">
    <location>
        <begin position="636"/>
        <end position="676"/>
    </location>
</feature>
<dbReference type="Gene3D" id="3.90.1580.10">
    <property type="entry name" value="paralog of FGE (formylglycine-generating enzyme)"/>
    <property type="match status" value="1"/>
</dbReference>
<reference evidence="5" key="1">
    <citation type="journal article" date="2017" name="bioRxiv">
        <title>Comparative analysis of the genomes of Stylophora pistillata and Acropora digitifera provides evidence for extensive differences between species of corals.</title>
        <authorList>
            <person name="Voolstra C.R."/>
            <person name="Li Y."/>
            <person name="Liew Y.J."/>
            <person name="Baumgarten S."/>
            <person name="Zoccola D."/>
            <person name="Flot J.-F."/>
            <person name="Tambutte S."/>
            <person name="Allemand D."/>
            <person name="Aranda M."/>
        </authorList>
    </citation>
    <scope>NUCLEOTIDE SEQUENCE [LARGE SCALE GENOMIC DNA]</scope>
</reference>
<dbReference type="Pfam" id="PF03781">
    <property type="entry name" value="FGE-sulfatase"/>
    <property type="match status" value="1"/>
</dbReference>
<dbReference type="Proteomes" id="UP000225706">
    <property type="component" value="Unassembled WGS sequence"/>
</dbReference>
<keyword evidence="2" id="KW-0862">Zinc</keyword>
<dbReference type="AlphaFoldDB" id="A0A2B4RUG5"/>
<dbReference type="SUPFAM" id="SSF56436">
    <property type="entry name" value="C-type lectin-like"/>
    <property type="match status" value="1"/>
</dbReference>
<evidence type="ECO:0000313" key="4">
    <source>
        <dbReference type="EMBL" id="PFX19872.1"/>
    </source>
</evidence>
<name>A0A2B4RUG5_STYPI</name>
<keyword evidence="2" id="KW-0479">Metal-binding</keyword>
<dbReference type="PANTHER" id="PTHR23150">
    <property type="entry name" value="SULFATASE MODIFYING FACTOR 1, 2"/>
    <property type="match status" value="1"/>
</dbReference>
<sequence>MDGEGPAREVKINSFYMDVYETSNAEFEFFFNNTGYVTEAEKFGDSFVLEGKISKEIKKDIHQAVAAAPWWLPVKGAYWKKPEGPDSHIRDRMDHPVLHISWNDAVAFCKWGEKRLPTEAEWEYACRAGLQDKLYSWGNKLKKDGHHMANTWQGRFPTVDSGEDGYSGTAPVTAFPPNKFGLYNMLGNAWEWTQDWWSIRHSSHFQENPKGPASGRDKVKKGGSYMCHNVTKPDVIDASGSLQVCAGHRSGSEAAIHAMRELFEHDNSDAVLLIDASNAFNSLNRAAALHNIGVLCPSIATYAINTYREPARLFIIGGQELRSSEGTTQGDPLAMSLYAISLQPLITRLQVKSAASQCWYADDAIGCGSLGDVKTWWDELMVSGPPLGYIPNPQKCWLIVKPEKERPAKEIFSETNINITTEGRKHLGAALGSRAFFEEYVDEKIEEWVAQVTRLAEFATTQPQSSYAAFVFGLRHRWTYLLRTLPGLAPFLEPLERAIADLLVPAITEHATTQEERDLLELPVRLGGLGLINPARTASQEYEASVKITGPLVRQIIKQAQEPPDETEIKTLQANARREKDELLKRQCEQVRESLSSKTERAVELAAEKGASNWLTVIPIKEMNFNLNKREFRDAIKLRYDWEIADLPAMCTCGDFFTVDHAMVCRHGGLIIQRHNEIRDLEAEMLRMVCTDVETEPVLQEITGEELNRGANRAPDARLDIHVRGFWDRQQSAFFDVRVCHPNADSYRELSPKQIFQLHENEKKRQYSRRVLEVEQATFTPLVFTSTGGMADECKRFHSRLAELLALKKGDDYATTISWIRAKISFAILRSALLCLRGTRRKRRVANISDTDITSESAQARI</sequence>
<evidence type="ECO:0000259" key="3">
    <source>
        <dbReference type="PROSITE" id="PS50966"/>
    </source>
</evidence>
<evidence type="ECO:0000256" key="2">
    <source>
        <dbReference type="PROSITE-ProRule" id="PRU00325"/>
    </source>
</evidence>
<evidence type="ECO:0000313" key="5">
    <source>
        <dbReference type="Proteomes" id="UP000225706"/>
    </source>
</evidence>
<dbReference type="GO" id="GO:0005783">
    <property type="term" value="C:endoplasmic reticulum"/>
    <property type="evidence" value="ECO:0007669"/>
    <property type="project" value="TreeGrafter"/>
</dbReference>
<dbReference type="GO" id="GO:0008270">
    <property type="term" value="F:zinc ion binding"/>
    <property type="evidence" value="ECO:0007669"/>
    <property type="project" value="UniProtKB-KW"/>
</dbReference>
<dbReference type="EMBL" id="LSMT01000341">
    <property type="protein sequence ID" value="PFX19872.1"/>
    <property type="molecule type" value="Genomic_DNA"/>
</dbReference>
<comment type="caution">
    <text evidence="4">The sequence shown here is derived from an EMBL/GenBank/DDBJ whole genome shotgun (WGS) entry which is preliminary data.</text>
</comment>
<dbReference type="GO" id="GO:0120147">
    <property type="term" value="F:formylglycine-generating oxidase activity"/>
    <property type="evidence" value="ECO:0007669"/>
    <property type="project" value="TreeGrafter"/>
</dbReference>
<evidence type="ECO:0000256" key="1">
    <source>
        <dbReference type="ARBA" id="ARBA00005310"/>
    </source>
</evidence>
<dbReference type="STRING" id="50429.A0A2B4RUG5"/>
<accession>A0A2B4RUG5</accession>
<dbReference type="OrthoDB" id="659at2759"/>
<keyword evidence="2" id="KW-0863">Zinc-finger</keyword>
<dbReference type="PANTHER" id="PTHR23150:SF19">
    <property type="entry name" value="FORMYLGLYCINE-GENERATING ENZYME"/>
    <property type="match status" value="1"/>
</dbReference>
<dbReference type="InterPro" id="IPR005532">
    <property type="entry name" value="SUMF_dom"/>
</dbReference>
<keyword evidence="5" id="KW-1185">Reference proteome</keyword>
<protein>
    <submittedName>
        <fullName evidence="4">Sulfatase-modifying factor 1</fullName>
    </submittedName>
</protein>
<dbReference type="PROSITE" id="PS50966">
    <property type="entry name" value="ZF_SWIM"/>
    <property type="match status" value="1"/>
</dbReference>
<gene>
    <name evidence="4" type="primary">SUMF1</name>
    <name evidence="4" type="ORF">AWC38_SpisGene15707</name>
</gene>